<gene>
    <name evidence="2" type="ORF">C1I99_26485</name>
</gene>
<feature type="region of interest" description="Disordered" evidence="1">
    <location>
        <begin position="1"/>
        <end position="25"/>
    </location>
</feature>
<dbReference type="Proteomes" id="UP000248749">
    <property type="component" value="Unassembled WGS sequence"/>
</dbReference>
<evidence type="ECO:0000313" key="3">
    <source>
        <dbReference type="Proteomes" id="UP000248749"/>
    </source>
</evidence>
<dbReference type="OrthoDB" id="9786919at2"/>
<dbReference type="SUPFAM" id="SSF55874">
    <property type="entry name" value="ATPase domain of HSP90 chaperone/DNA topoisomerase II/histidine kinase"/>
    <property type="match status" value="1"/>
</dbReference>
<dbReference type="Gene3D" id="3.30.565.10">
    <property type="entry name" value="Histidine kinase-like ATPase, C-terminal domain"/>
    <property type="match status" value="1"/>
</dbReference>
<organism evidence="2 3">
    <name type="scientific">Micromonospora deserti</name>
    <dbReference type="NCBI Taxonomy" id="2070366"/>
    <lineage>
        <taxon>Bacteria</taxon>
        <taxon>Bacillati</taxon>
        <taxon>Actinomycetota</taxon>
        <taxon>Actinomycetes</taxon>
        <taxon>Micromonosporales</taxon>
        <taxon>Micromonosporaceae</taxon>
        <taxon>Micromonospora</taxon>
    </lineage>
</organism>
<keyword evidence="3" id="KW-1185">Reference proteome</keyword>
<accession>A0A2W2CJ54</accession>
<sequence>MAMESRARTGRRRQPAGHGARGRGRDYRCVRRAAVGFGLGLAIVKQLVLDIGGTVALDEAPSGGVAVRIALRAVTRFSP</sequence>
<evidence type="ECO:0000313" key="2">
    <source>
        <dbReference type="EMBL" id="PZF88379.1"/>
    </source>
</evidence>
<name>A0A2W2CJ54_9ACTN</name>
<reference evidence="2 3" key="1">
    <citation type="submission" date="2018-01" db="EMBL/GenBank/DDBJ databases">
        <title>Draft genome sequence of Salinispora sp. 13K206.</title>
        <authorList>
            <person name="Sahin N."/>
            <person name="Saygin H."/>
            <person name="Ay H."/>
        </authorList>
    </citation>
    <scope>NUCLEOTIDE SEQUENCE [LARGE SCALE GENOMIC DNA]</scope>
    <source>
        <strain evidence="2 3">13K206</strain>
    </source>
</reference>
<evidence type="ECO:0000256" key="1">
    <source>
        <dbReference type="SAM" id="MobiDB-lite"/>
    </source>
</evidence>
<dbReference type="InterPro" id="IPR036890">
    <property type="entry name" value="HATPase_C_sf"/>
</dbReference>
<dbReference type="AlphaFoldDB" id="A0A2W2CJ54"/>
<dbReference type="EMBL" id="POUB01000274">
    <property type="protein sequence ID" value="PZF88379.1"/>
    <property type="molecule type" value="Genomic_DNA"/>
</dbReference>
<evidence type="ECO:0008006" key="4">
    <source>
        <dbReference type="Google" id="ProtNLM"/>
    </source>
</evidence>
<protein>
    <recommendedName>
        <fullName evidence="4">Histidine kinase/HSP90-like ATPase domain-containing protein</fullName>
    </recommendedName>
</protein>
<proteinExistence type="predicted"/>
<comment type="caution">
    <text evidence="2">The sequence shown here is derived from an EMBL/GenBank/DDBJ whole genome shotgun (WGS) entry which is preliminary data.</text>
</comment>